<proteinExistence type="predicted"/>
<evidence type="ECO:0000313" key="3">
    <source>
        <dbReference type="Proteomes" id="UP001305779"/>
    </source>
</evidence>
<evidence type="ECO:0000313" key="2">
    <source>
        <dbReference type="EMBL" id="KAK4500849.1"/>
    </source>
</evidence>
<comment type="caution">
    <text evidence="2">The sequence shown here is derived from an EMBL/GenBank/DDBJ whole genome shotgun (WGS) entry which is preliminary data.</text>
</comment>
<accession>A0ABR0EHK7</accession>
<name>A0ABR0EHK7_ZASCE</name>
<reference evidence="2 3" key="1">
    <citation type="journal article" date="2023" name="G3 (Bethesda)">
        <title>A chromosome-level genome assembly of Zasmidium syzygii isolated from banana leaves.</title>
        <authorList>
            <person name="van Westerhoven A.C."/>
            <person name="Mehrabi R."/>
            <person name="Talebi R."/>
            <person name="Steentjes M.B.F."/>
            <person name="Corcolon B."/>
            <person name="Chong P.A."/>
            <person name="Kema G.H.J."/>
            <person name="Seidl M.F."/>
        </authorList>
    </citation>
    <scope>NUCLEOTIDE SEQUENCE [LARGE SCALE GENOMIC DNA]</scope>
    <source>
        <strain evidence="2 3">P124</strain>
    </source>
</reference>
<organism evidence="2 3">
    <name type="scientific">Zasmidium cellare</name>
    <name type="common">Wine cellar mold</name>
    <name type="synonym">Racodium cellare</name>
    <dbReference type="NCBI Taxonomy" id="395010"/>
    <lineage>
        <taxon>Eukaryota</taxon>
        <taxon>Fungi</taxon>
        <taxon>Dikarya</taxon>
        <taxon>Ascomycota</taxon>
        <taxon>Pezizomycotina</taxon>
        <taxon>Dothideomycetes</taxon>
        <taxon>Dothideomycetidae</taxon>
        <taxon>Mycosphaerellales</taxon>
        <taxon>Mycosphaerellaceae</taxon>
        <taxon>Zasmidium</taxon>
    </lineage>
</organism>
<feature type="region of interest" description="Disordered" evidence="1">
    <location>
        <begin position="114"/>
        <end position="145"/>
    </location>
</feature>
<keyword evidence="3" id="KW-1185">Reference proteome</keyword>
<evidence type="ECO:0000256" key="1">
    <source>
        <dbReference type="SAM" id="MobiDB-lite"/>
    </source>
</evidence>
<gene>
    <name evidence="2" type="ORF">PRZ48_009041</name>
</gene>
<dbReference type="Proteomes" id="UP001305779">
    <property type="component" value="Unassembled WGS sequence"/>
</dbReference>
<dbReference type="EMBL" id="JAXOVC010000006">
    <property type="protein sequence ID" value="KAK4500849.1"/>
    <property type="molecule type" value="Genomic_DNA"/>
</dbReference>
<sequence>MTLGKPVAPMNSTIGDAAVSLLNAMQSDVEGDVAVTSPENADATRKSKVIDTEEQDAKVALAAAELAAVRAGRPLPPPLRPTWKTVPQPENFTASEIDAIEALLKMRYPPVPRPAISPLTPPANKQGDKGAEGFPFPVMKKTRDDAKEKEVLSAYTELEVDAIVGLVKLSTQTADHPESNR</sequence>
<protein>
    <submittedName>
        <fullName evidence="2">Uncharacterized protein</fullName>
    </submittedName>
</protein>